<name>A0ABR0EWH7_ZASCE</name>
<dbReference type="InterPro" id="IPR012674">
    <property type="entry name" value="Calycin"/>
</dbReference>
<gene>
    <name evidence="4" type="ORF">PRZ48_003496</name>
</gene>
<proteinExistence type="inferred from homology"/>
<dbReference type="EMBL" id="JAXOVC010000002">
    <property type="protein sequence ID" value="KAK4505533.1"/>
    <property type="molecule type" value="Genomic_DNA"/>
</dbReference>
<sequence length="217" mass="22577">MAIQTVLIAALLAVKGSAFALRTRSTNSTQPSVVDATYDGQCFYPKPAEDFDLSSYLGRWYQVAGTVAPFTAGCKCIRADYSLNANGTVNVLNGCELGGQEIKIQGTATAVPSSAGYGDEGVLIVQFPGQPAPDCPGPNYIVQDIGVGNGTEGCGGDASSDGAFAIVQSSKFSTLFLLSRQQSPSNTSIQAWLQRAGKLGSNLTEVVLTDQTGCQFA</sequence>
<evidence type="ECO:0000259" key="3">
    <source>
        <dbReference type="Pfam" id="PF08212"/>
    </source>
</evidence>
<dbReference type="Gene3D" id="2.40.128.20">
    <property type="match status" value="1"/>
</dbReference>
<feature type="chain" id="PRO_5045015559" description="Lipocalin/cytosolic fatty-acid binding domain-containing protein" evidence="2">
    <location>
        <begin position="21"/>
        <end position="217"/>
    </location>
</feature>
<dbReference type="SUPFAM" id="SSF50814">
    <property type="entry name" value="Lipocalins"/>
    <property type="match status" value="1"/>
</dbReference>
<accession>A0ABR0EWH7</accession>
<dbReference type="PANTHER" id="PTHR10612">
    <property type="entry name" value="APOLIPOPROTEIN D"/>
    <property type="match status" value="1"/>
</dbReference>
<evidence type="ECO:0000313" key="4">
    <source>
        <dbReference type="EMBL" id="KAK4505533.1"/>
    </source>
</evidence>
<evidence type="ECO:0000256" key="2">
    <source>
        <dbReference type="PIRNR" id="PIRNR036893"/>
    </source>
</evidence>
<organism evidence="4 5">
    <name type="scientific">Zasmidium cellare</name>
    <name type="common">Wine cellar mold</name>
    <name type="synonym">Racodium cellare</name>
    <dbReference type="NCBI Taxonomy" id="395010"/>
    <lineage>
        <taxon>Eukaryota</taxon>
        <taxon>Fungi</taxon>
        <taxon>Dikarya</taxon>
        <taxon>Ascomycota</taxon>
        <taxon>Pezizomycotina</taxon>
        <taxon>Dothideomycetes</taxon>
        <taxon>Dothideomycetidae</taxon>
        <taxon>Mycosphaerellales</taxon>
        <taxon>Mycosphaerellaceae</taxon>
        <taxon>Zasmidium</taxon>
    </lineage>
</organism>
<keyword evidence="5" id="KW-1185">Reference proteome</keyword>
<dbReference type="Pfam" id="PF08212">
    <property type="entry name" value="Lipocalin_2"/>
    <property type="match status" value="1"/>
</dbReference>
<dbReference type="Proteomes" id="UP001305779">
    <property type="component" value="Unassembled WGS sequence"/>
</dbReference>
<evidence type="ECO:0000256" key="1">
    <source>
        <dbReference type="ARBA" id="ARBA00006889"/>
    </source>
</evidence>
<dbReference type="InterPro" id="IPR022271">
    <property type="entry name" value="Lipocalin_ApoD"/>
</dbReference>
<comment type="caution">
    <text evidence="4">The sequence shown here is derived from an EMBL/GenBank/DDBJ whole genome shotgun (WGS) entry which is preliminary data.</text>
</comment>
<comment type="similarity">
    <text evidence="1 2">Belongs to the calycin superfamily. Lipocalin family.</text>
</comment>
<feature type="domain" description="Lipocalin/cytosolic fatty-acid binding" evidence="3">
    <location>
        <begin position="51"/>
        <end position="208"/>
    </location>
</feature>
<dbReference type="InterPro" id="IPR047202">
    <property type="entry name" value="Lipocalin_Blc-like_dom"/>
</dbReference>
<dbReference type="PANTHER" id="PTHR10612:SF34">
    <property type="entry name" value="APOLIPOPROTEIN D"/>
    <property type="match status" value="1"/>
</dbReference>
<reference evidence="4 5" key="1">
    <citation type="journal article" date="2023" name="G3 (Bethesda)">
        <title>A chromosome-level genome assembly of Zasmidium syzygii isolated from banana leaves.</title>
        <authorList>
            <person name="van Westerhoven A.C."/>
            <person name="Mehrabi R."/>
            <person name="Talebi R."/>
            <person name="Steentjes M.B.F."/>
            <person name="Corcolon B."/>
            <person name="Chong P.A."/>
            <person name="Kema G.H.J."/>
            <person name="Seidl M.F."/>
        </authorList>
    </citation>
    <scope>NUCLEOTIDE SEQUENCE [LARGE SCALE GENOMIC DNA]</scope>
    <source>
        <strain evidence="4 5">P124</strain>
    </source>
</reference>
<dbReference type="CDD" id="cd19438">
    <property type="entry name" value="lipocalin_Blc-like"/>
    <property type="match status" value="1"/>
</dbReference>
<feature type="signal peptide" evidence="2">
    <location>
        <begin position="1"/>
        <end position="20"/>
    </location>
</feature>
<protein>
    <recommendedName>
        <fullName evidence="3">Lipocalin/cytosolic fatty-acid binding domain-containing protein</fullName>
    </recommendedName>
</protein>
<dbReference type="PIRSF" id="PIRSF036893">
    <property type="entry name" value="Lipocalin_ApoD"/>
    <property type="match status" value="1"/>
</dbReference>
<evidence type="ECO:0000313" key="5">
    <source>
        <dbReference type="Proteomes" id="UP001305779"/>
    </source>
</evidence>
<dbReference type="InterPro" id="IPR000566">
    <property type="entry name" value="Lipocln_cytosolic_FA-bd_dom"/>
</dbReference>
<keyword evidence="2" id="KW-0732">Signal</keyword>